<dbReference type="AlphaFoldDB" id="A0A0E9U4A5"/>
<accession>A0A0E9U4A5</accession>
<evidence type="ECO:0000313" key="1">
    <source>
        <dbReference type="EMBL" id="JAH60724.1"/>
    </source>
</evidence>
<reference evidence="1" key="1">
    <citation type="submission" date="2014-11" db="EMBL/GenBank/DDBJ databases">
        <authorList>
            <person name="Amaro Gonzalez C."/>
        </authorList>
    </citation>
    <scope>NUCLEOTIDE SEQUENCE</scope>
</reference>
<name>A0A0E9U4A5_ANGAN</name>
<organism evidence="1">
    <name type="scientific">Anguilla anguilla</name>
    <name type="common">European freshwater eel</name>
    <name type="synonym">Muraena anguilla</name>
    <dbReference type="NCBI Taxonomy" id="7936"/>
    <lineage>
        <taxon>Eukaryota</taxon>
        <taxon>Metazoa</taxon>
        <taxon>Chordata</taxon>
        <taxon>Craniata</taxon>
        <taxon>Vertebrata</taxon>
        <taxon>Euteleostomi</taxon>
        <taxon>Actinopterygii</taxon>
        <taxon>Neopterygii</taxon>
        <taxon>Teleostei</taxon>
        <taxon>Anguilliformes</taxon>
        <taxon>Anguillidae</taxon>
        <taxon>Anguilla</taxon>
    </lineage>
</organism>
<protein>
    <submittedName>
        <fullName evidence="1">Uncharacterized protein</fullName>
    </submittedName>
</protein>
<reference evidence="1" key="2">
    <citation type="journal article" date="2015" name="Fish Shellfish Immunol.">
        <title>Early steps in the European eel (Anguilla anguilla)-Vibrio vulnificus interaction in the gills: Role of the RtxA13 toxin.</title>
        <authorList>
            <person name="Callol A."/>
            <person name="Pajuelo D."/>
            <person name="Ebbesson L."/>
            <person name="Teles M."/>
            <person name="MacKenzie S."/>
            <person name="Amaro C."/>
        </authorList>
    </citation>
    <scope>NUCLEOTIDE SEQUENCE</scope>
</reference>
<dbReference type="EMBL" id="GBXM01047853">
    <property type="protein sequence ID" value="JAH60724.1"/>
    <property type="molecule type" value="Transcribed_RNA"/>
</dbReference>
<sequence length="25" mass="2809">MKNELVSGSPVTYLPVIWDGQFIKS</sequence>
<proteinExistence type="predicted"/>